<keyword evidence="1" id="KW-0812">Transmembrane</keyword>
<accession>A0A369IZC5</accession>
<feature type="transmembrane region" description="Helical" evidence="1">
    <location>
        <begin position="160"/>
        <end position="181"/>
    </location>
</feature>
<evidence type="ECO:0000313" key="3">
    <source>
        <dbReference type="Proteomes" id="UP000076154"/>
    </source>
</evidence>
<proteinExistence type="predicted"/>
<comment type="caution">
    <text evidence="2">The sequence shown here is derived from an EMBL/GenBank/DDBJ whole genome shotgun (WGS) entry which is preliminary data.</text>
</comment>
<dbReference type="InParanoid" id="A0A369IZC5"/>
<dbReference type="AlphaFoldDB" id="A0A369IZC5"/>
<reference evidence="2" key="1">
    <citation type="submission" date="2018-04" db="EMBL/GenBank/DDBJ databases">
        <title>Whole genome sequencing of Hypsizygus marmoreus.</title>
        <authorList>
            <person name="Choi I.-G."/>
            <person name="Min B."/>
            <person name="Kim J.-G."/>
            <person name="Kim S."/>
            <person name="Oh Y.-L."/>
            <person name="Kong W.-S."/>
            <person name="Park H."/>
            <person name="Jeong J."/>
            <person name="Song E.-S."/>
        </authorList>
    </citation>
    <scope>NUCLEOTIDE SEQUENCE [LARGE SCALE GENOMIC DNA]</scope>
    <source>
        <strain evidence="2">51987-8</strain>
    </source>
</reference>
<dbReference type="Proteomes" id="UP000076154">
    <property type="component" value="Unassembled WGS sequence"/>
</dbReference>
<keyword evidence="3" id="KW-1185">Reference proteome</keyword>
<keyword evidence="1" id="KW-0472">Membrane</keyword>
<dbReference type="EMBL" id="LUEZ02000215">
    <property type="protein sequence ID" value="RDB15098.1"/>
    <property type="molecule type" value="Genomic_DNA"/>
</dbReference>
<evidence type="ECO:0000256" key="1">
    <source>
        <dbReference type="SAM" id="Phobius"/>
    </source>
</evidence>
<name>A0A369IZC5_HYPMA</name>
<gene>
    <name evidence="2" type="ORF">Hypma_005227</name>
</gene>
<keyword evidence="1" id="KW-1133">Transmembrane helix</keyword>
<sequence>MFPIPFADAFGRIKELTSQALNILKPSRTIDRSAIDHATINDDTVNNVIYGPTSSIPLPTSIYVPSHYRPCFPGSDLNVSSTSLLPPYVAAAAVYPPSPPAYGAGIGLTTIPPRPQRSIAARFRLYFQGEGQASVPIHSRDPERGPFDFRESDRGYRHKHVLLIILFSVLVGGGIALAMTIPRIHG</sequence>
<protein>
    <submittedName>
        <fullName evidence="2">Uncharacterized protein</fullName>
    </submittedName>
</protein>
<evidence type="ECO:0000313" key="2">
    <source>
        <dbReference type="EMBL" id="RDB15098.1"/>
    </source>
</evidence>
<organism evidence="2 3">
    <name type="scientific">Hypsizygus marmoreus</name>
    <name type="common">White beech mushroom</name>
    <name type="synonym">Agaricus marmoreus</name>
    <dbReference type="NCBI Taxonomy" id="39966"/>
    <lineage>
        <taxon>Eukaryota</taxon>
        <taxon>Fungi</taxon>
        <taxon>Dikarya</taxon>
        <taxon>Basidiomycota</taxon>
        <taxon>Agaricomycotina</taxon>
        <taxon>Agaricomycetes</taxon>
        <taxon>Agaricomycetidae</taxon>
        <taxon>Agaricales</taxon>
        <taxon>Tricholomatineae</taxon>
        <taxon>Lyophyllaceae</taxon>
        <taxon>Hypsizygus</taxon>
    </lineage>
</organism>